<sequence>MIKLEITQSDLEIFNELVEEFYYQHPQLNNVEYDESGIPFEYKDGTITYESYGAKKTYQIHQLSSKLKSLM</sequence>
<gene>
    <name evidence="1" type="ORF">FEZ33_01405</name>
</gene>
<comment type="caution">
    <text evidence="1">The sequence shown here is derived from an EMBL/GenBank/DDBJ whole genome shotgun (WGS) entry which is preliminary data.</text>
</comment>
<protein>
    <submittedName>
        <fullName evidence="1">Uncharacterized protein</fullName>
    </submittedName>
</protein>
<accession>A0A5R9EG19</accession>
<reference evidence="1 2" key="1">
    <citation type="submission" date="2019-05" db="EMBL/GenBank/DDBJ databases">
        <title>The metagenome of a microbial culture collection derived from dairy environment covers the genomic content of the human microbiome.</title>
        <authorList>
            <person name="Roder T."/>
            <person name="Wuthrich D."/>
            <person name="Sattari Z."/>
            <person name="Von Ah U."/>
            <person name="Bar C."/>
            <person name="Ronchi F."/>
            <person name="Macpherson A.J."/>
            <person name="Ganal-Vonarburg S.C."/>
            <person name="Bruggmann R."/>
            <person name="Vergeres G."/>
        </authorList>
    </citation>
    <scope>NUCLEOTIDE SEQUENCE [LARGE SCALE GENOMIC DNA]</scope>
    <source>
        <strain evidence="1 2">FAM 24227</strain>
    </source>
</reference>
<name>A0A5R9EG19_9LACT</name>
<organism evidence="1 2">
    <name type="scientific">Ruoffia tabacinasalis</name>
    <dbReference type="NCBI Taxonomy" id="87458"/>
    <lineage>
        <taxon>Bacteria</taxon>
        <taxon>Bacillati</taxon>
        <taxon>Bacillota</taxon>
        <taxon>Bacilli</taxon>
        <taxon>Lactobacillales</taxon>
        <taxon>Aerococcaceae</taxon>
        <taxon>Ruoffia</taxon>
    </lineage>
</organism>
<evidence type="ECO:0000313" key="2">
    <source>
        <dbReference type="Proteomes" id="UP000306420"/>
    </source>
</evidence>
<dbReference type="EMBL" id="VBSP01000002">
    <property type="protein sequence ID" value="TLQ49316.1"/>
    <property type="molecule type" value="Genomic_DNA"/>
</dbReference>
<evidence type="ECO:0000313" key="1">
    <source>
        <dbReference type="EMBL" id="TLQ49316.1"/>
    </source>
</evidence>
<proteinExistence type="predicted"/>
<dbReference type="AlphaFoldDB" id="A0A5R9EG19"/>
<dbReference type="Proteomes" id="UP000306420">
    <property type="component" value="Unassembled WGS sequence"/>
</dbReference>